<dbReference type="Proteomes" id="UP001150603">
    <property type="component" value="Unassembled WGS sequence"/>
</dbReference>
<keyword evidence="1" id="KW-0012">Acyltransferase</keyword>
<dbReference type="EMBL" id="JANBPW010004700">
    <property type="protein sequence ID" value="KAJ1934321.1"/>
    <property type="molecule type" value="Genomic_DNA"/>
</dbReference>
<comment type="caution">
    <text evidence="1">The sequence shown here is derived from an EMBL/GenBank/DDBJ whole genome shotgun (WGS) entry which is preliminary data.</text>
</comment>
<sequence length="273" mass="29918">MFPTLTDEISFYQKSRKMLGTLIAGGSKIQLKVPLEKLSMSAAASCVPSDGKPSPMVSIQGVSRDGLEKLIALFNSNHSQPTDYVYLALINSFDMFVVTGRLNVVVQFVHFIRQHCATPGTDQSSIPFAQRKHMVNISYVNSSIVTHCALQQNSVDWIGKLDDKKNWSYNCGDTQEIPSVMVNGIDISSGINLDEMVARVLFTDLFDWPKTLKGADATHIVDFSPGGFSAFARLARGIVDGSGINIISCSSLLAHKIRLLGSKADLFQRDIRS</sequence>
<organism evidence="1 2">
    <name type="scientific">Linderina macrospora</name>
    <dbReference type="NCBI Taxonomy" id="4868"/>
    <lineage>
        <taxon>Eukaryota</taxon>
        <taxon>Fungi</taxon>
        <taxon>Fungi incertae sedis</taxon>
        <taxon>Zoopagomycota</taxon>
        <taxon>Kickxellomycotina</taxon>
        <taxon>Kickxellomycetes</taxon>
        <taxon>Kickxellales</taxon>
        <taxon>Kickxellaceae</taxon>
        <taxon>Linderina</taxon>
    </lineage>
</organism>
<proteinExistence type="predicted"/>
<gene>
    <name evidence="1" type="primary">fas2_15</name>
    <name evidence="1" type="ORF">FBU59_005735</name>
</gene>
<dbReference type="EC" id="2.3.1.86" evidence="1"/>
<accession>A0ACC1J1T1</accession>
<evidence type="ECO:0000313" key="1">
    <source>
        <dbReference type="EMBL" id="KAJ1934321.1"/>
    </source>
</evidence>
<reference evidence="1" key="1">
    <citation type="submission" date="2022-07" db="EMBL/GenBank/DDBJ databases">
        <title>Phylogenomic reconstructions and comparative analyses of Kickxellomycotina fungi.</title>
        <authorList>
            <person name="Reynolds N.K."/>
            <person name="Stajich J.E."/>
            <person name="Barry K."/>
            <person name="Grigoriev I.V."/>
            <person name="Crous P."/>
            <person name="Smith M.E."/>
        </authorList>
    </citation>
    <scope>NUCLEOTIDE SEQUENCE</scope>
    <source>
        <strain evidence="1">NRRL 5244</strain>
    </source>
</reference>
<evidence type="ECO:0000313" key="2">
    <source>
        <dbReference type="Proteomes" id="UP001150603"/>
    </source>
</evidence>
<keyword evidence="2" id="KW-1185">Reference proteome</keyword>
<protein>
    <submittedName>
        <fullName evidence="1">Fatty acid synthase alpha subunit Lsd1</fullName>
        <ecNumber evidence="1">2.3.1.86</ecNumber>
    </submittedName>
</protein>
<feature type="non-terminal residue" evidence="1">
    <location>
        <position position="273"/>
    </location>
</feature>
<name>A0ACC1J1T1_9FUNG</name>
<keyword evidence="1" id="KW-0808">Transferase</keyword>